<dbReference type="PANTHER" id="PTHR43420:SF12">
    <property type="entry name" value="N-ACETYLTRANSFERASE DOMAIN-CONTAINING PROTEIN"/>
    <property type="match status" value="1"/>
</dbReference>
<dbReference type="CDD" id="cd04301">
    <property type="entry name" value="NAT_SF"/>
    <property type="match status" value="1"/>
</dbReference>
<organism evidence="4 5">
    <name type="scientific">Brevibacterium celere</name>
    <dbReference type="NCBI Taxonomy" id="225845"/>
    <lineage>
        <taxon>Bacteria</taxon>
        <taxon>Bacillati</taxon>
        <taxon>Actinomycetota</taxon>
        <taxon>Actinomycetes</taxon>
        <taxon>Micrococcales</taxon>
        <taxon>Brevibacteriaceae</taxon>
        <taxon>Brevibacterium</taxon>
    </lineage>
</organism>
<dbReference type="InterPro" id="IPR000182">
    <property type="entry name" value="GNAT_dom"/>
</dbReference>
<evidence type="ECO:0000256" key="2">
    <source>
        <dbReference type="ARBA" id="ARBA00023315"/>
    </source>
</evidence>
<evidence type="ECO:0000313" key="5">
    <source>
        <dbReference type="Proteomes" id="UP000253509"/>
    </source>
</evidence>
<dbReference type="InterPro" id="IPR050680">
    <property type="entry name" value="YpeA/RimI_acetyltransf"/>
</dbReference>
<dbReference type="EMBL" id="QNSB01000001">
    <property type="protein sequence ID" value="RBP74415.1"/>
    <property type="molecule type" value="Genomic_DNA"/>
</dbReference>
<keyword evidence="1 4" id="KW-0808">Transferase</keyword>
<dbReference type="RefSeq" id="WP_113902488.1">
    <property type="nucleotide sequence ID" value="NZ_QNSB01000001.1"/>
</dbReference>
<comment type="caution">
    <text evidence="4">The sequence shown here is derived from an EMBL/GenBank/DDBJ whole genome shotgun (WGS) entry which is preliminary data.</text>
</comment>
<accession>A0A366IMX5</accession>
<protein>
    <submittedName>
        <fullName evidence="4">Ribosomal-protein-alanine N-acetyltransferase</fullName>
    </submittedName>
</protein>
<dbReference type="Pfam" id="PF00583">
    <property type="entry name" value="Acetyltransf_1"/>
    <property type="match status" value="1"/>
</dbReference>
<sequence>MTPLLRPLRWWELDVVAAADARIFGATAWTLGYYWAVMAQPGTEMIVAELDAAAGELSAESLAGWIVMSSAGQEADVMTIATTERARGQGVGRAVLTAGLDWARSRGARTVHLEVDSSNPAAIGLYESFGFTEWGRRPDYYPGSDALLMRLTTTE</sequence>
<keyword evidence="5" id="KW-1185">Reference proteome</keyword>
<dbReference type="Gene3D" id="3.40.630.30">
    <property type="match status" value="1"/>
</dbReference>
<feature type="domain" description="N-acetyltransferase" evidence="3">
    <location>
        <begin position="3"/>
        <end position="154"/>
    </location>
</feature>
<dbReference type="InterPro" id="IPR016181">
    <property type="entry name" value="Acyl_CoA_acyltransferase"/>
</dbReference>
<reference evidence="4 5" key="1">
    <citation type="submission" date="2018-06" db="EMBL/GenBank/DDBJ databases">
        <title>Freshwater and sediment microbial communities from various areas in North America, analyzing microbe dynamics in response to fracking.</title>
        <authorList>
            <person name="Lamendella R."/>
        </authorList>
    </citation>
    <scope>NUCLEOTIDE SEQUENCE [LARGE SCALE GENOMIC DNA]</scope>
    <source>
        <strain evidence="4 5">3b_TX</strain>
    </source>
</reference>
<proteinExistence type="predicted"/>
<dbReference type="PROSITE" id="PS51186">
    <property type="entry name" value="GNAT"/>
    <property type="match status" value="1"/>
</dbReference>
<dbReference type="Proteomes" id="UP000253509">
    <property type="component" value="Unassembled WGS sequence"/>
</dbReference>
<dbReference type="PANTHER" id="PTHR43420">
    <property type="entry name" value="ACETYLTRANSFERASE"/>
    <property type="match status" value="1"/>
</dbReference>
<gene>
    <name evidence="4" type="ORF">DFO65_101133</name>
</gene>
<keyword evidence="2" id="KW-0012">Acyltransferase</keyword>
<evidence type="ECO:0000256" key="1">
    <source>
        <dbReference type="ARBA" id="ARBA00022679"/>
    </source>
</evidence>
<dbReference type="AlphaFoldDB" id="A0A366IMX5"/>
<name>A0A366IMX5_9MICO</name>
<evidence type="ECO:0000313" key="4">
    <source>
        <dbReference type="EMBL" id="RBP74415.1"/>
    </source>
</evidence>
<dbReference type="SUPFAM" id="SSF55729">
    <property type="entry name" value="Acyl-CoA N-acyltransferases (Nat)"/>
    <property type="match status" value="1"/>
</dbReference>
<evidence type="ECO:0000259" key="3">
    <source>
        <dbReference type="PROSITE" id="PS51186"/>
    </source>
</evidence>
<dbReference type="GO" id="GO:0016747">
    <property type="term" value="F:acyltransferase activity, transferring groups other than amino-acyl groups"/>
    <property type="evidence" value="ECO:0007669"/>
    <property type="project" value="InterPro"/>
</dbReference>